<dbReference type="PANTHER" id="PTHR35525:SF3">
    <property type="entry name" value="BLL6575 PROTEIN"/>
    <property type="match status" value="1"/>
</dbReference>
<dbReference type="PANTHER" id="PTHR35525">
    <property type="entry name" value="BLL6575 PROTEIN"/>
    <property type="match status" value="1"/>
</dbReference>
<evidence type="ECO:0000313" key="2">
    <source>
        <dbReference type="EMBL" id="QNN49002.1"/>
    </source>
</evidence>
<dbReference type="KEGG" id="pei:H9L10_12185"/>
<dbReference type="AlphaFoldDB" id="A0A7G9R077"/>
<dbReference type="InterPro" id="IPR021005">
    <property type="entry name" value="Znf_CGNR"/>
</dbReference>
<dbReference type="SUPFAM" id="SSF160904">
    <property type="entry name" value="Jann2411-like"/>
    <property type="match status" value="1"/>
</dbReference>
<organism evidence="2 3">
    <name type="scientific">Phycicoccus endophyticus</name>
    <dbReference type="NCBI Taxonomy" id="1690220"/>
    <lineage>
        <taxon>Bacteria</taxon>
        <taxon>Bacillati</taxon>
        <taxon>Actinomycetota</taxon>
        <taxon>Actinomycetes</taxon>
        <taxon>Micrococcales</taxon>
        <taxon>Intrasporangiaceae</taxon>
        <taxon>Phycicoccus</taxon>
    </lineage>
</organism>
<accession>A0A7G9R077</accession>
<evidence type="ECO:0000259" key="1">
    <source>
        <dbReference type="Pfam" id="PF11706"/>
    </source>
</evidence>
<dbReference type="Proteomes" id="UP000515976">
    <property type="component" value="Chromosome"/>
</dbReference>
<reference evidence="2 3" key="1">
    <citation type="submission" date="2020-08" db="EMBL/GenBank/DDBJ databases">
        <title>Genome sequence of Phycicoccus endophyticus JCM 31784T.</title>
        <authorList>
            <person name="Hyun D.-W."/>
            <person name="Bae J.-W."/>
        </authorList>
    </citation>
    <scope>NUCLEOTIDE SEQUENCE [LARGE SCALE GENOMIC DNA]</scope>
    <source>
        <strain evidence="2 3">JCM 31784</strain>
    </source>
</reference>
<dbReference type="InterPro" id="IPR010852">
    <property type="entry name" value="ABATE"/>
</dbReference>
<gene>
    <name evidence="2" type="ORF">H9L10_12185</name>
</gene>
<dbReference type="Pfam" id="PF11706">
    <property type="entry name" value="zf-CGNR"/>
    <property type="match status" value="1"/>
</dbReference>
<protein>
    <submittedName>
        <fullName evidence="2">CGNR zinc finger domain-containing protein</fullName>
    </submittedName>
</protein>
<proteinExistence type="predicted"/>
<evidence type="ECO:0000313" key="3">
    <source>
        <dbReference type="Proteomes" id="UP000515976"/>
    </source>
</evidence>
<keyword evidence="3" id="KW-1185">Reference proteome</keyword>
<dbReference type="Gene3D" id="1.10.3300.10">
    <property type="entry name" value="Jann2411-like domain"/>
    <property type="match status" value="1"/>
</dbReference>
<sequence>MARATFGQVTGDPGLELLNTVSWRLRGPGREELLGDSARVLDWALQTGFLDETEHARLAATLAGDAAAAEALVADARGLREDAYAMLVEGDAAAAERVASRYRVALGRARLEEGGPEQGGRWRWVDSAVAATTPVDRAVRAVLDLAGSDRLRLLHQCEDDECGWVYLDTSPRHNRRWCSASDCGDRNRARAYYRRHRVAE</sequence>
<feature type="domain" description="Zinc finger CGNR" evidence="1">
    <location>
        <begin position="154"/>
        <end position="196"/>
    </location>
</feature>
<dbReference type="EMBL" id="CP060712">
    <property type="protein sequence ID" value="QNN49002.1"/>
    <property type="molecule type" value="Genomic_DNA"/>
</dbReference>
<dbReference type="Pfam" id="PF07336">
    <property type="entry name" value="ABATE"/>
    <property type="match status" value="1"/>
</dbReference>
<dbReference type="RefSeq" id="WP_166103115.1">
    <property type="nucleotide sequence ID" value="NZ_BMMY01000011.1"/>
</dbReference>
<name>A0A7G9R077_9MICO</name>
<dbReference type="InterPro" id="IPR023286">
    <property type="entry name" value="ABATE_dom_sf"/>
</dbReference>